<dbReference type="Proteomes" id="UP000007382">
    <property type="component" value="Chromosome"/>
</dbReference>
<dbReference type="KEGG" id="lfc:LFE_0084"/>
<evidence type="ECO:0000259" key="1">
    <source>
        <dbReference type="Pfam" id="PF13490"/>
    </source>
</evidence>
<dbReference type="AlphaFoldDB" id="I0IKL4"/>
<name>I0IKL4_LEPFC</name>
<keyword evidence="3" id="KW-1185">Reference proteome</keyword>
<reference evidence="2 3" key="1">
    <citation type="journal article" date="2012" name="J. Bacteriol.">
        <title>Complete Genome Sequence of Leptospirillum ferrooxidans Strain C2-3, Isolated from a Fresh Volcanic Ash Deposit on the Island of Miyake, Japan.</title>
        <authorList>
            <person name="Fujimura R."/>
            <person name="Sato Y."/>
            <person name="Nishizawa T."/>
            <person name="Oshima K."/>
            <person name="Kim S.-W."/>
            <person name="Hattori M."/>
            <person name="Kamijo T."/>
            <person name="Ohta H."/>
        </authorList>
    </citation>
    <scope>NUCLEOTIDE SEQUENCE [LARGE SCALE GENOMIC DNA]</scope>
    <source>
        <strain evidence="2 3">C2-3</strain>
    </source>
</reference>
<sequence length="85" mass="9848">MSCKDVSSLISLGQDQRLSFRERMMVRVHLFFCEACSRFSTQIHFLDKVVTKSLRKKPGAENKDAVLSEEARQRILRAMDEGEQK</sequence>
<dbReference type="Pfam" id="PF13490">
    <property type="entry name" value="zf-HC2"/>
    <property type="match status" value="1"/>
</dbReference>
<dbReference type="PATRIC" id="fig|1162668.3.peg.99"/>
<dbReference type="HOGENOM" id="CLU_179277_1_0_0"/>
<feature type="domain" description="Putative zinc-finger" evidence="1">
    <location>
        <begin position="3"/>
        <end position="36"/>
    </location>
</feature>
<gene>
    <name evidence="2" type="ordered locus">LFE_0084</name>
</gene>
<dbReference type="EMBL" id="AP012342">
    <property type="protein sequence ID" value="BAM05813.1"/>
    <property type="molecule type" value="Genomic_DNA"/>
</dbReference>
<evidence type="ECO:0000313" key="2">
    <source>
        <dbReference type="EMBL" id="BAM05813.1"/>
    </source>
</evidence>
<reference evidence="3" key="2">
    <citation type="submission" date="2012-03" db="EMBL/GenBank/DDBJ databases">
        <title>The complete genome sequence of the pioneer microbe on fresh volcanic deposit, Leptospirillum ferrooxidans strain C2-3.</title>
        <authorList>
            <person name="Fujimura R."/>
            <person name="Sato Y."/>
            <person name="Nishizawa T."/>
            <person name="Nanba K."/>
            <person name="Oshima K."/>
            <person name="Hattori M."/>
            <person name="Kamijo T."/>
            <person name="Ohta H."/>
        </authorList>
    </citation>
    <scope>NUCLEOTIDE SEQUENCE [LARGE SCALE GENOMIC DNA]</scope>
    <source>
        <strain evidence="3">C2-3</strain>
    </source>
</reference>
<accession>I0IKL4</accession>
<evidence type="ECO:0000313" key="3">
    <source>
        <dbReference type="Proteomes" id="UP000007382"/>
    </source>
</evidence>
<dbReference type="InterPro" id="IPR027383">
    <property type="entry name" value="Znf_put"/>
</dbReference>
<organism evidence="2 3">
    <name type="scientific">Leptospirillum ferrooxidans (strain C2-3)</name>
    <dbReference type="NCBI Taxonomy" id="1162668"/>
    <lineage>
        <taxon>Bacteria</taxon>
        <taxon>Pseudomonadati</taxon>
        <taxon>Nitrospirota</taxon>
        <taxon>Nitrospiria</taxon>
        <taxon>Nitrospirales</taxon>
        <taxon>Nitrospiraceae</taxon>
        <taxon>Leptospirillum</taxon>
    </lineage>
</organism>
<proteinExistence type="predicted"/>
<protein>
    <recommendedName>
        <fullName evidence="1">Putative zinc-finger domain-containing protein</fullName>
    </recommendedName>
</protein>